<evidence type="ECO:0000313" key="2">
    <source>
        <dbReference type="Proteomes" id="UP000798662"/>
    </source>
</evidence>
<organism evidence="1 2">
    <name type="scientific">Pyropia yezoensis</name>
    <name type="common">Susabi-nori</name>
    <name type="synonym">Porphyra yezoensis</name>
    <dbReference type="NCBI Taxonomy" id="2788"/>
    <lineage>
        <taxon>Eukaryota</taxon>
        <taxon>Rhodophyta</taxon>
        <taxon>Bangiophyceae</taxon>
        <taxon>Bangiales</taxon>
        <taxon>Bangiaceae</taxon>
        <taxon>Pyropia</taxon>
    </lineage>
</organism>
<protein>
    <submittedName>
        <fullName evidence="1">Uncharacterized protein</fullName>
    </submittedName>
</protein>
<name>A0ACC3CF15_PYRYE</name>
<proteinExistence type="predicted"/>
<dbReference type="Proteomes" id="UP000798662">
    <property type="component" value="Chromosome 3"/>
</dbReference>
<dbReference type="EMBL" id="CM020620">
    <property type="protein sequence ID" value="KAK1868861.1"/>
    <property type="molecule type" value="Genomic_DNA"/>
</dbReference>
<keyword evidence="2" id="KW-1185">Reference proteome</keyword>
<reference evidence="1" key="1">
    <citation type="submission" date="2019-11" db="EMBL/GenBank/DDBJ databases">
        <title>Nori genome reveals adaptations in red seaweeds to the harsh intertidal environment.</title>
        <authorList>
            <person name="Wang D."/>
            <person name="Mao Y."/>
        </authorList>
    </citation>
    <scope>NUCLEOTIDE SEQUENCE</scope>
    <source>
        <tissue evidence="1">Gametophyte</tissue>
    </source>
</reference>
<gene>
    <name evidence="1" type="ORF">I4F81_011343</name>
</gene>
<accession>A0ACC3CF15</accession>
<evidence type="ECO:0000313" key="1">
    <source>
        <dbReference type="EMBL" id="KAK1868861.1"/>
    </source>
</evidence>
<sequence length="539" mass="57728">MRAPQLSRLLLIPSSRTPQRTSALPQPPKTSTMSPHSAVSSQVLIVGAGPTGYTTAAALAEAGFQNVTILDARPDATMFEWERAYSLVLTRTGQRLLESLPKLGELVKREAICQHVRVDAVLEPDGGVSMSSRRPPAGPMYWLLKTRLLEIMDEHVRSRYPRVRFITGASVKDVVLPNAPPAGIAPAAPAQVKVTHAADGREELLEADLLVACDGSNSVLRTLFSTQGTRVDSTYGTGIYSRPSPATGMCHKGVVLEARPIISAPGVPVQYAQPSVVYTLRGARGARDARTVFDMLLLPVDVGARTGRRGAITVPAGHALMEAKDADEALQLLRDNFPQLRVDECVSQAELQKFVTTTAAVFPPVVRPHSLVARFRDVPRQGGVMFIGDAAHSFPPDSSQGVNSALQDVDVLLRLARSAVGSGASLHDLLSAYEAARHAETWALMELVAIAAPYQYGQNRVGSARAAISRRVRSVMAVVAPGVCSPHVDTLIRQGLTYRDVRRRDRRSVAVLWVLAGALLTAPLAVAAAASRGSEDLAV</sequence>
<comment type="caution">
    <text evidence="1">The sequence shown here is derived from an EMBL/GenBank/DDBJ whole genome shotgun (WGS) entry which is preliminary data.</text>
</comment>